<sequence length="603" mass="68660">MANTRRTTRDTQTSEELPITSEADTLGNQPPPTTGIQGANIPLTTTQGPEIPISIEGTNPLQMVIHGSNPQDTAHQQPITTSPLFMNAPSGLQLHTTDLPQYATQTLGMPSYDMPPQPWRAVVVSIPPTTRQTFLLIYKDENDSTGEERDVAPRRRRSSQTNREQSQTTKEKIAAREAEAARLKKLLAEEEAARAQRVPVINLDPTPRRTKRDEAPNGDPSILFPLGDTDDPTPPFTQDIMKAIISRKFKMPTIKAYDGTGDPANHQGKNEALRDYINRFTREALKVPDLEDKVAIIALHQGTTDDHFKRSLTKHPPESMLKLQDRAGKYIKAEESMRKTSKDSDSPPKRNNFGPKFTEYARLNTPRSQILMEITKDEDLRWPMPLRTDMSKRNQNQFCRFHKEVGHDTDDCRQLKDEIEFLIRRGKLNKFTKDGNQGSQRGNYERKDYDRRDNDQDRNPKPRGPVINMIFGGPTVAGSSRNSRKAYAREVMTVVGEAPKRARTEISIVGKVAYELALPPHMQHVHNVFHVSMLKKYRPDSNHVIEYEAIEVQSDLSYVERPIQILDRRKKVLKNKTVALVKVLWRNPKVEESTWELESDMLE</sequence>
<dbReference type="PANTHER" id="PTHR46148:SF60">
    <property type="entry name" value="CHROMO DOMAIN-CONTAINING PROTEIN"/>
    <property type="match status" value="1"/>
</dbReference>
<feature type="compositionally biased region" description="Polar residues" evidence="1">
    <location>
        <begin position="22"/>
        <end position="48"/>
    </location>
</feature>
<dbReference type="AlphaFoldDB" id="A0AAD8HED7"/>
<dbReference type="EMBL" id="JAUIZM010000009">
    <property type="protein sequence ID" value="KAK1364555.1"/>
    <property type="molecule type" value="Genomic_DNA"/>
</dbReference>
<gene>
    <name evidence="3" type="ORF">POM88_040116</name>
</gene>
<reference evidence="3" key="1">
    <citation type="submission" date="2023-02" db="EMBL/GenBank/DDBJ databases">
        <title>Genome of toxic invasive species Heracleum sosnowskyi carries increased number of genes despite the absence of recent whole-genome duplications.</title>
        <authorList>
            <person name="Schelkunov M."/>
            <person name="Shtratnikova V."/>
            <person name="Makarenko M."/>
            <person name="Klepikova A."/>
            <person name="Omelchenko D."/>
            <person name="Novikova G."/>
            <person name="Obukhova E."/>
            <person name="Bogdanov V."/>
            <person name="Penin A."/>
            <person name="Logacheva M."/>
        </authorList>
    </citation>
    <scope>NUCLEOTIDE SEQUENCE</scope>
    <source>
        <strain evidence="3">Hsosn_3</strain>
        <tissue evidence="3">Leaf</tissue>
    </source>
</reference>
<feature type="region of interest" description="Disordered" evidence="1">
    <location>
        <begin position="198"/>
        <end position="233"/>
    </location>
</feature>
<feature type="region of interest" description="Disordered" evidence="1">
    <location>
        <begin position="431"/>
        <end position="466"/>
    </location>
</feature>
<dbReference type="InterPro" id="IPR056924">
    <property type="entry name" value="SH3_Tf2-1"/>
</dbReference>
<feature type="compositionally biased region" description="Polar residues" evidence="1">
    <location>
        <begin position="159"/>
        <end position="168"/>
    </location>
</feature>
<evidence type="ECO:0000256" key="1">
    <source>
        <dbReference type="SAM" id="MobiDB-lite"/>
    </source>
</evidence>
<dbReference type="Pfam" id="PF24626">
    <property type="entry name" value="SH3_Tf2-1"/>
    <property type="match status" value="1"/>
</dbReference>
<keyword evidence="4" id="KW-1185">Reference proteome</keyword>
<feature type="domain" description="Tf2-1-like SH3-like" evidence="2">
    <location>
        <begin position="509"/>
        <end position="538"/>
    </location>
</feature>
<name>A0AAD8HED7_9APIA</name>
<dbReference type="SUPFAM" id="SSF54160">
    <property type="entry name" value="Chromo domain-like"/>
    <property type="match status" value="1"/>
</dbReference>
<organism evidence="3 4">
    <name type="scientific">Heracleum sosnowskyi</name>
    <dbReference type="NCBI Taxonomy" id="360622"/>
    <lineage>
        <taxon>Eukaryota</taxon>
        <taxon>Viridiplantae</taxon>
        <taxon>Streptophyta</taxon>
        <taxon>Embryophyta</taxon>
        <taxon>Tracheophyta</taxon>
        <taxon>Spermatophyta</taxon>
        <taxon>Magnoliopsida</taxon>
        <taxon>eudicotyledons</taxon>
        <taxon>Gunneridae</taxon>
        <taxon>Pentapetalae</taxon>
        <taxon>asterids</taxon>
        <taxon>campanulids</taxon>
        <taxon>Apiales</taxon>
        <taxon>Apiaceae</taxon>
        <taxon>Apioideae</taxon>
        <taxon>apioid superclade</taxon>
        <taxon>Tordylieae</taxon>
        <taxon>Tordyliinae</taxon>
        <taxon>Heracleum</taxon>
    </lineage>
</organism>
<proteinExistence type="predicted"/>
<evidence type="ECO:0000259" key="2">
    <source>
        <dbReference type="Pfam" id="PF24626"/>
    </source>
</evidence>
<feature type="region of interest" description="Disordered" evidence="1">
    <location>
        <begin position="137"/>
        <end position="173"/>
    </location>
</feature>
<dbReference type="InterPro" id="IPR016197">
    <property type="entry name" value="Chromo-like_dom_sf"/>
</dbReference>
<feature type="region of interest" description="Disordered" evidence="1">
    <location>
        <begin position="334"/>
        <end position="356"/>
    </location>
</feature>
<comment type="caution">
    <text evidence="3">The sequence shown here is derived from an EMBL/GenBank/DDBJ whole genome shotgun (WGS) entry which is preliminary data.</text>
</comment>
<feature type="compositionally biased region" description="Basic and acidic residues" evidence="1">
    <location>
        <begin position="443"/>
        <end position="460"/>
    </location>
</feature>
<reference evidence="3" key="2">
    <citation type="submission" date="2023-05" db="EMBL/GenBank/DDBJ databases">
        <authorList>
            <person name="Schelkunov M.I."/>
        </authorList>
    </citation>
    <scope>NUCLEOTIDE SEQUENCE</scope>
    <source>
        <strain evidence="3">Hsosn_3</strain>
        <tissue evidence="3">Leaf</tissue>
    </source>
</reference>
<feature type="compositionally biased region" description="Basic and acidic residues" evidence="1">
    <location>
        <begin position="334"/>
        <end position="348"/>
    </location>
</feature>
<feature type="compositionally biased region" description="Polar residues" evidence="1">
    <location>
        <begin position="1"/>
        <end position="15"/>
    </location>
</feature>
<evidence type="ECO:0000313" key="3">
    <source>
        <dbReference type="EMBL" id="KAK1364555.1"/>
    </source>
</evidence>
<dbReference type="Proteomes" id="UP001237642">
    <property type="component" value="Unassembled WGS sequence"/>
</dbReference>
<feature type="region of interest" description="Disordered" evidence="1">
    <location>
        <begin position="1"/>
        <end position="50"/>
    </location>
</feature>
<protein>
    <recommendedName>
        <fullName evidence="2">Tf2-1-like SH3-like domain-containing protein</fullName>
    </recommendedName>
</protein>
<evidence type="ECO:0000313" key="4">
    <source>
        <dbReference type="Proteomes" id="UP001237642"/>
    </source>
</evidence>
<dbReference type="PANTHER" id="PTHR46148">
    <property type="entry name" value="CHROMO DOMAIN-CONTAINING PROTEIN"/>
    <property type="match status" value="1"/>
</dbReference>
<feature type="compositionally biased region" description="Basic and acidic residues" evidence="1">
    <location>
        <begin position="138"/>
        <end position="153"/>
    </location>
</feature>
<accession>A0AAD8HED7</accession>